<sequence>MDLQQMYSASAPEVREYLPQFSEEAEKRWSDEKATDSLPNLAGMQLLGLAYLGDGKDHYILTYVTEANAMGTRMGQFGVKTDEVASKSQEITPELQTATSYAAWGTFNWIVLMALFYQQPGLAYTEYSPGLPIPRHSRHRSRGDSAKPVRESLQSTYMGVVYRNNYATSTYTMLWHTALIYIINATLDNAEDPTWRFYLVFSIQCYKSLRQSYRFAEAIGRSLISLAMQKRDLSASEARHMTQKFEEERLSKPSDDILATFMADLCLAMTDPQEASVETLASGFEDIALFQEFAKFTNKEDSSEVERLAGLDAICNVLMMGKAKPFSFFGLG</sequence>
<proteinExistence type="predicted"/>
<accession>A0A559L3E6</accession>
<reference evidence="1 2" key="1">
    <citation type="journal article" date="2019" name="Microbiol. Resour. Announc.">
        <title>High-quality draft genome sequence of Fusarium oxysporum f. sp. cubense strain 160527, a causal agent of Panama disease.</title>
        <authorList>
            <person name="Asai S."/>
            <person name="Ayukawa Y."/>
            <person name="Gan P."/>
            <person name="Masuda S."/>
            <person name="Komatsu K."/>
            <person name="Shirasu K."/>
            <person name="Arie T."/>
        </authorList>
    </citation>
    <scope>NUCLEOTIDE SEQUENCE [LARGE SCALE GENOMIC DNA]</scope>
    <source>
        <strain evidence="1 2">160527</strain>
    </source>
</reference>
<dbReference type="Proteomes" id="UP000320707">
    <property type="component" value="Unassembled WGS sequence"/>
</dbReference>
<dbReference type="EMBL" id="SRMI01000007">
    <property type="protein sequence ID" value="TVY67247.1"/>
    <property type="molecule type" value="Genomic_DNA"/>
</dbReference>
<name>A0A559L3E6_FUSOC</name>
<evidence type="ECO:0000313" key="2">
    <source>
        <dbReference type="Proteomes" id="UP000320707"/>
    </source>
</evidence>
<dbReference type="AlphaFoldDB" id="A0A559L3E6"/>
<organism evidence="1 2">
    <name type="scientific">Fusarium oxysporum f. sp. cubense</name>
    <dbReference type="NCBI Taxonomy" id="61366"/>
    <lineage>
        <taxon>Eukaryota</taxon>
        <taxon>Fungi</taxon>
        <taxon>Dikarya</taxon>
        <taxon>Ascomycota</taxon>
        <taxon>Pezizomycotina</taxon>
        <taxon>Sordariomycetes</taxon>
        <taxon>Hypocreomycetidae</taxon>
        <taxon>Hypocreales</taxon>
        <taxon>Nectriaceae</taxon>
        <taxon>Fusarium</taxon>
        <taxon>Fusarium oxysporum species complex</taxon>
    </lineage>
</organism>
<evidence type="ECO:0000313" key="1">
    <source>
        <dbReference type="EMBL" id="TVY67247.1"/>
    </source>
</evidence>
<protein>
    <submittedName>
        <fullName evidence="1">Uncharacterized protein</fullName>
    </submittedName>
</protein>
<gene>
    <name evidence="1" type="ORF">Focb16_v011215</name>
</gene>
<comment type="caution">
    <text evidence="1">The sequence shown here is derived from an EMBL/GenBank/DDBJ whole genome shotgun (WGS) entry which is preliminary data.</text>
</comment>